<dbReference type="eggNOG" id="KOG0743">
    <property type="taxonomic scope" value="Eukaryota"/>
</dbReference>
<gene>
    <name evidence="6" type="ORF">ARALYDRAFT_655526</name>
</gene>
<feature type="transmembrane region" description="Helical" evidence="4">
    <location>
        <begin position="15"/>
        <end position="35"/>
    </location>
</feature>
<evidence type="ECO:0000313" key="6">
    <source>
        <dbReference type="EMBL" id="EFH38822.1"/>
    </source>
</evidence>
<protein>
    <submittedName>
        <fullName evidence="6">Predicted protein</fullName>
    </submittedName>
</protein>
<keyword evidence="4" id="KW-0812">Transmembrane</keyword>
<organism evidence="7">
    <name type="scientific">Arabidopsis lyrata subsp. lyrata</name>
    <name type="common">Lyre-leaved rock-cress</name>
    <dbReference type="NCBI Taxonomy" id="81972"/>
    <lineage>
        <taxon>Eukaryota</taxon>
        <taxon>Viridiplantae</taxon>
        <taxon>Streptophyta</taxon>
        <taxon>Embryophyta</taxon>
        <taxon>Tracheophyta</taxon>
        <taxon>Spermatophyta</taxon>
        <taxon>Magnoliopsida</taxon>
        <taxon>eudicotyledons</taxon>
        <taxon>Gunneridae</taxon>
        <taxon>Pentapetalae</taxon>
        <taxon>rosids</taxon>
        <taxon>malvids</taxon>
        <taxon>Brassicales</taxon>
        <taxon>Brassicaceae</taxon>
        <taxon>Camelineae</taxon>
        <taxon>Arabidopsis</taxon>
    </lineage>
</organism>
<dbReference type="InterPro" id="IPR050747">
    <property type="entry name" value="Mitochondrial_chaperone_BCS1"/>
</dbReference>
<dbReference type="Gramene" id="Al_scaffold_0340_2">
    <property type="protein sequence ID" value="Al_scaffold_0340_2"/>
    <property type="gene ID" value="Al_scaffold_0340_2"/>
</dbReference>
<dbReference type="GO" id="GO:0016787">
    <property type="term" value="F:hydrolase activity"/>
    <property type="evidence" value="ECO:0007669"/>
    <property type="project" value="UniProtKB-KW"/>
</dbReference>
<dbReference type="InterPro" id="IPR025753">
    <property type="entry name" value="AAA_N_dom"/>
</dbReference>
<evidence type="ECO:0000313" key="7">
    <source>
        <dbReference type="Proteomes" id="UP000008694"/>
    </source>
</evidence>
<dbReference type="Proteomes" id="UP000008694">
    <property type="component" value="Unassembled WGS sequence"/>
</dbReference>
<keyword evidence="4" id="KW-1133">Transmembrane helix</keyword>
<proteinExistence type="predicted"/>
<evidence type="ECO:0000256" key="1">
    <source>
        <dbReference type="ARBA" id="ARBA00022741"/>
    </source>
</evidence>
<keyword evidence="7" id="KW-1185">Reference proteome</keyword>
<feature type="domain" description="AAA-type ATPase N-terminal" evidence="5">
    <location>
        <begin position="16"/>
        <end position="105"/>
    </location>
</feature>
<dbReference type="Pfam" id="PF14363">
    <property type="entry name" value="AAA_assoc"/>
    <property type="match status" value="1"/>
</dbReference>
<dbReference type="PANTHER" id="PTHR23070">
    <property type="entry name" value="BCS1 AAA-TYPE ATPASE"/>
    <property type="match status" value="1"/>
</dbReference>
<dbReference type="GO" id="GO:0005524">
    <property type="term" value="F:ATP binding"/>
    <property type="evidence" value="ECO:0007669"/>
    <property type="project" value="UniProtKB-KW"/>
</dbReference>
<keyword evidence="4" id="KW-0472">Membrane</keyword>
<dbReference type="AlphaFoldDB" id="D7MXB2"/>
<evidence type="ECO:0000256" key="4">
    <source>
        <dbReference type="SAM" id="Phobius"/>
    </source>
</evidence>
<evidence type="ECO:0000256" key="2">
    <source>
        <dbReference type="ARBA" id="ARBA00022801"/>
    </source>
</evidence>
<keyword evidence="1" id="KW-0547">Nucleotide-binding</keyword>
<accession>D7MXB2</accession>
<keyword evidence="2" id="KW-0378">Hydrolase</keyword>
<keyword evidence="3" id="KW-0067">ATP-binding</keyword>
<dbReference type="EMBL" id="GL348953">
    <property type="protein sequence ID" value="EFH38822.1"/>
    <property type="molecule type" value="Genomic_DNA"/>
</dbReference>
<sequence>MASLFNQVPSVSTVFALYTSLSAISMILPSFTLVIEHKWGFCDNQTFRAAEVYFKMRLAGLSTGQLLVGSSDLKNPEAEPNLGIPVNTKIVDEFEGIHLEWTLHCVELKSYPFEKRYFNLTCKKEFREKIMTDYLTYIATSAEKIMRHREKLFIYSYSREGGWQSAK</sequence>
<reference evidence="7" key="1">
    <citation type="journal article" date="2011" name="Nat. Genet.">
        <title>The Arabidopsis lyrata genome sequence and the basis of rapid genome size change.</title>
        <authorList>
            <person name="Hu T.T."/>
            <person name="Pattyn P."/>
            <person name="Bakker E.G."/>
            <person name="Cao J."/>
            <person name="Cheng J.-F."/>
            <person name="Clark R.M."/>
            <person name="Fahlgren N."/>
            <person name="Fawcett J.A."/>
            <person name="Grimwood J."/>
            <person name="Gundlach H."/>
            <person name="Haberer G."/>
            <person name="Hollister J.D."/>
            <person name="Ossowski S."/>
            <person name="Ottilar R.P."/>
            <person name="Salamov A.A."/>
            <person name="Schneeberger K."/>
            <person name="Spannagl M."/>
            <person name="Wang X."/>
            <person name="Yang L."/>
            <person name="Nasrallah M.E."/>
            <person name="Bergelson J."/>
            <person name="Carrington J.C."/>
            <person name="Gaut B.S."/>
            <person name="Schmutz J."/>
            <person name="Mayer K.F.X."/>
            <person name="Van de Peer Y."/>
            <person name="Grigoriev I.V."/>
            <person name="Nordborg M."/>
            <person name="Weigel D."/>
            <person name="Guo Y.-L."/>
        </authorList>
    </citation>
    <scope>NUCLEOTIDE SEQUENCE [LARGE SCALE GENOMIC DNA]</scope>
    <source>
        <strain evidence="7">cv. MN47</strain>
    </source>
</reference>
<dbReference type="HOGENOM" id="CLU_135848_0_0_1"/>
<name>D7MXB2_ARALL</name>
<dbReference type="STRING" id="81972.D7MXB2"/>
<evidence type="ECO:0000256" key="3">
    <source>
        <dbReference type="ARBA" id="ARBA00022840"/>
    </source>
</evidence>
<evidence type="ECO:0000259" key="5">
    <source>
        <dbReference type="Pfam" id="PF14363"/>
    </source>
</evidence>